<accession>A0A9N8HKL8</accession>
<organism evidence="2 3">
    <name type="scientific">Seminavis robusta</name>
    <dbReference type="NCBI Taxonomy" id="568900"/>
    <lineage>
        <taxon>Eukaryota</taxon>
        <taxon>Sar</taxon>
        <taxon>Stramenopiles</taxon>
        <taxon>Ochrophyta</taxon>
        <taxon>Bacillariophyta</taxon>
        <taxon>Bacillariophyceae</taxon>
        <taxon>Bacillariophycidae</taxon>
        <taxon>Naviculales</taxon>
        <taxon>Naviculaceae</taxon>
        <taxon>Seminavis</taxon>
    </lineage>
</organism>
<feature type="compositionally biased region" description="Basic residues" evidence="1">
    <location>
        <begin position="125"/>
        <end position="147"/>
    </location>
</feature>
<gene>
    <name evidence="2" type="ORF">SEMRO_742_G195890.1</name>
</gene>
<dbReference type="AlphaFoldDB" id="A0A9N8HKL8"/>
<reference evidence="2" key="1">
    <citation type="submission" date="2020-06" db="EMBL/GenBank/DDBJ databases">
        <authorList>
            <consortium name="Plant Systems Biology data submission"/>
        </authorList>
    </citation>
    <scope>NUCLEOTIDE SEQUENCE</scope>
    <source>
        <strain evidence="2">D6</strain>
    </source>
</reference>
<comment type="caution">
    <text evidence="2">The sequence shown here is derived from an EMBL/GenBank/DDBJ whole genome shotgun (WGS) entry which is preliminary data.</text>
</comment>
<feature type="compositionally biased region" description="Low complexity" evidence="1">
    <location>
        <begin position="16"/>
        <end position="30"/>
    </location>
</feature>
<feature type="region of interest" description="Disordered" evidence="1">
    <location>
        <begin position="114"/>
        <end position="160"/>
    </location>
</feature>
<sequence>MTSITASASALIRKLSGSPTTSSFSSQTPGKTSAPVRSEQQEMNTKVDLVKLLSVDDNDGPKKSPKKNSKASIRSDLAKVLSADFVYDPLYTPIIKSQDELAIMRETIQNAQDAHTLITAENEKRKNKTNGHGRNRSKKSATQKKTSRRNESKQVSSKAA</sequence>
<protein>
    <submittedName>
        <fullName evidence="2">Uncharacterized protein</fullName>
    </submittedName>
</protein>
<evidence type="ECO:0000313" key="3">
    <source>
        <dbReference type="Proteomes" id="UP001153069"/>
    </source>
</evidence>
<evidence type="ECO:0000313" key="2">
    <source>
        <dbReference type="EMBL" id="CAB9515845.1"/>
    </source>
</evidence>
<proteinExistence type="predicted"/>
<keyword evidence="3" id="KW-1185">Reference proteome</keyword>
<name>A0A9N8HKL8_9STRA</name>
<dbReference type="Proteomes" id="UP001153069">
    <property type="component" value="Unassembled WGS sequence"/>
</dbReference>
<evidence type="ECO:0000256" key="1">
    <source>
        <dbReference type="SAM" id="MobiDB-lite"/>
    </source>
</evidence>
<dbReference type="EMBL" id="CAICTM010000741">
    <property type="protein sequence ID" value="CAB9515845.1"/>
    <property type="molecule type" value="Genomic_DNA"/>
</dbReference>
<feature type="region of interest" description="Disordered" evidence="1">
    <location>
        <begin position="1"/>
        <end position="74"/>
    </location>
</feature>